<dbReference type="EMBL" id="CP065321">
    <property type="protein sequence ID" value="QQR31359.1"/>
    <property type="molecule type" value="Genomic_DNA"/>
</dbReference>
<dbReference type="AlphaFoldDB" id="A0A1Z2XUM7"/>
<evidence type="ECO:0000313" key="4">
    <source>
        <dbReference type="EMBL" id="QQR31359.1"/>
    </source>
</evidence>
<reference evidence="4 6" key="3">
    <citation type="submission" date="2020-11" db="EMBL/GenBank/DDBJ databases">
        <title>Closed and high quality bacterial genomes of the OMM12 community.</title>
        <authorList>
            <person name="Marbouty M."/>
            <person name="Lamy-Besnier Q."/>
            <person name="Debarbieux L."/>
            <person name="Koszul R."/>
        </authorList>
    </citation>
    <scope>NUCLEOTIDE SEQUENCE [LARGE SCALE GENOMIC DNA]</scope>
    <source>
        <strain evidence="4 6">KB18</strain>
    </source>
</reference>
<organism evidence="4 6">
    <name type="scientific">Acutalibacter muris</name>
    <dbReference type="NCBI Taxonomy" id="1796620"/>
    <lineage>
        <taxon>Bacteria</taxon>
        <taxon>Bacillati</taxon>
        <taxon>Bacillota</taxon>
        <taxon>Clostridia</taxon>
        <taxon>Eubacteriales</taxon>
        <taxon>Acutalibacteraceae</taxon>
        <taxon>Acutalibacter</taxon>
    </lineage>
</organism>
<evidence type="ECO:0000313" key="3">
    <source>
        <dbReference type="EMBL" id="ASB42089.1"/>
    </source>
</evidence>
<sequence>MKKLILILLSLALAVLTACAPQESPDIPVSAGGTSVSPVPGNLVPPEPIPDPTPESTAEPVGPTPEPTPDRSVEITVDDSLDYDRAPEDIEGIIYLSAEKWRENLFEGTGVEEYECTRLTLYDVADSSFCYSMHCRFLSEGEPSEELMAGNTVPDESREGWYRFSRQIRVERDGDLWEIAEVGTWGIRADS</sequence>
<evidence type="ECO:0000256" key="1">
    <source>
        <dbReference type="SAM" id="MobiDB-lite"/>
    </source>
</evidence>
<evidence type="ECO:0000256" key="2">
    <source>
        <dbReference type="SAM" id="SignalP"/>
    </source>
</evidence>
<name>A0A1Z2XUM7_9FIRM</name>
<protein>
    <recommendedName>
        <fullName evidence="7">DUF4829 domain-containing protein</fullName>
    </recommendedName>
</protein>
<evidence type="ECO:0000313" key="6">
    <source>
        <dbReference type="Proteomes" id="UP000596035"/>
    </source>
</evidence>
<reference evidence="5" key="2">
    <citation type="submission" date="2017-05" db="EMBL/GenBank/DDBJ databases">
        <title>Improved OligoMM genomes.</title>
        <authorList>
            <person name="Garzetti D."/>
        </authorList>
    </citation>
    <scope>NUCLEOTIDE SEQUENCE [LARGE SCALE GENOMIC DNA]</scope>
    <source>
        <strain evidence="5">KB18</strain>
    </source>
</reference>
<accession>A0A1Z2XUM7</accession>
<keyword evidence="2" id="KW-0732">Signal</keyword>
<keyword evidence="5" id="KW-1185">Reference proteome</keyword>
<feature type="region of interest" description="Disordered" evidence="1">
    <location>
        <begin position="29"/>
        <end position="72"/>
    </location>
</feature>
<dbReference type="Proteomes" id="UP000196710">
    <property type="component" value="Chromosome"/>
</dbReference>
<dbReference type="RefSeq" id="WP_066538652.1">
    <property type="nucleotide sequence ID" value="NZ_CP021422.1"/>
</dbReference>
<feature type="chain" id="PRO_5043848173" description="DUF4829 domain-containing protein" evidence="2">
    <location>
        <begin position="21"/>
        <end position="191"/>
    </location>
</feature>
<feature type="compositionally biased region" description="Pro residues" evidence="1">
    <location>
        <begin position="43"/>
        <end position="53"/>
    </location>
</feature>
<reference evidence="3" key="1">
    <citation type="journal article" date="2017" name="Genome Announc.">
        <title>High-Quality Whole-Genome Sequences of the Oligo-Mouse-Microbiota Bacterial Community.</title>
        <authorList>
            <person name="Garzetti D."/>
            <person name="Brugiroux S."/>
            <person name="Bunk B."/>
            <person name="Pukall R."/>
            <person name="McCoy K.D."/>
            <person name="Macpherson A.J."/>
            <person name="Stecher B."/>
        </authorList>
    </citation>
    <scope>NUCLEOTIDE SEQUENCE</scope>
    <source>
        <strain evidence="3">KB18</strain>
    </source>
</reference>
<proteinExistence type="predicted"/>
<dbReference type="KEGG" id="amur:ADH66_16335"/>
<dbReference type="PROSITE" id="PS51257">
    <property type="entry name" value="PROKAR_LIPOPROTEIN"/>
    <property type="match status" value="1"/>
</dbReference>
<dbReference type="Proteomes" id="UP000596035">
    <property type="component" value="Chromosome"/>
</dbReference>
<evidence type="ECO:0000313" key="5">
    <source>
        <dbReference type="Proteomes" id="UP000196710"/>
    </source>
</evidence>
<evidence type="ECO:0008006" key="7">
    <source>
        <dbReference type="Google" id="ProtNLM"/>
    </source>
</evidence>
<feature type="signal peptide" evidence="2">
    <location>
        <begin position="1"/>
        <end position="20"/>
    </location>
</feature>
<dbReference type="EMBL" id="CP021422">
    <property type="protein sequence ID" value="ASB42089.1"/>
    <property type="molecule type" value="Genomic_DNA"/>
</dbReference>
<gene>
    <name evidence="3" type="ORF">ADH66_16335</name>
    <name evidence="4" type="ORF">I5Q82_06725</name>
</gene>